<name>A0A368HJE9_9GAMM</name>
<comment type="caution">
    <text evidence="3">The sequence shown here is derived from an EMBL/GenBank/DDBJ whole genome shotgun (WGS) entry which is preliminary data.</text>
</comment>
<sequence>MISAETRALILRYYHAEHWTVGTIARQLRIHHSTVTRVLAEEGQAPRAFVPRAPRIDPYLPFVTETLRTFPDLTATRLYHMVRSRGYQGSESHFRRVIRRHRPRRAAEAYLRLRALPGTEGQCDWGSFGHLTIGRARRPLMAFVMVLSYSRHIHLQFFLDARMENFLRGHVGAFSAWGGVPRTLLFDNLRSAVLERRGEVIRFNPALLAFAAHYRFEPRPVAIARGNEKGRVERAIRYIRDAFFAGRAFTDLDDLNRQAHAWCTGLAADRPCPEDRTRSVRAVFADEQPFLLSLPGAPYPTEECVAVRIGKTPYARFDGNDYSVPHSCVGQTLTVRADPDRVRILDGATVCATHARSYDKHAQIEDAAHIAALRLAKAAARGSSGADRLTHAAPTSQAFLAAAAAAGEPLARVVTALEDLLDRYGAQALEAALTETLAQGVAHPHAVSRVLERARRQAHKPPPLAPLPPHIQARDVTVRAPDLTAYDALERPAPQENRDDDC</sequence>
<evidence type="ECO:0000313" key="3">
    <source>
        <dbReference type="EMBL" id="RCN58598.1"/>
    </source>
</evidence>
<dbReference type="SUPFAM" id="SSF46689">
    <property type="entry name" value="Homeodomain-like"/>
    <property type="match status" value="1"/>
</dbReference>
<proteinExistence type="predicted"/>
<accession>A0A368HJE9</accession>
<dbReference type="SUPFAM" id="SSF53098">
    <property type="entry name" value="Ribonuclease H-like"/>
    <property type="match status" value="1"/>
</dbReference>
<dbReference type="PROSITE" id="PS50994">
    <property type="entry name" value="INTEGRASE"/>
    <property type="match status" value="1"/>
</dbReference>
<dbReference type="GO" id="GO:0015074">
    <property type="term" value="P:DNA integration"/>
    <property type="evidence" value="ECO:0007669"/>
    <property type="project" value="InterPro"/>
</dbReference>
<evidence type="ECO:0000313" key="4">
    <source>
        <dbReference type="Proteomes" id="UP000253250"/>
    </source>
</evidence>
<keyword evidence="4" id="KW-1185">Reference proteome</keyword>
<dbReference type="EMBL" id="PSYR01000001">
    <property type="protein sequence ID" value="RCN58598.1"/>
    <property type="molecule type" value="Genomic_DNA"/>
</dbReference>
<dbReference type="InterPro" id="IPR009057">
    <property type="entry name" value="Homeodomain-like_sf"/>
</dbReference>
<organism evidence="3 4">
    <name type="scientific">Acidiferrobacter thiooxydans</name>
    <dbReference type="NCBI Taxonomy" id="163359"/>
    <lineage>
        <taxon>Bacteria</taxon>
        <taxon>Pseudomonadati</taxon>
        <taxon>Pseudomonadota</taxon>
        <taxon>Gammaproteobacteria</taxon>
        <taxon>Acidiferrobacterales</taxon>
        <taxon>Acidiferrobacteraceae</taxon>
        <taxon>Acidiferrobacter</taxon>
    </lineage>
</organism>
<feature type="domain" description="Integrase catalytic" evidence="2">
    <location>
        <begin position="113"/>
        <end position="297"/>
    </location>
</feature>
<dbReference type="NCBIfam" id="NF033546">
    <property type="entry name" value="transpos_IS21"/>
    <property type="match status" value="1"/>
</dbReference>
<dbReference type="InterPro" id="IPR054353">
    <property type="entry name" value="IstA-like_C"/>
</dbReference>
<dbReference type="PANTHER" id="PTHR35004">
    <property type="entry name" value="TRANSPOSASE RV3428C-RELATED"/>
    <property type="match status" value="1"/>
</dbReference>
<gene>
    <name evidence="3" type="ORF">C4900_02095</name>
</gene>
<evidence type="ECO:0000256" key="1">
    <source>
        <dbReference type="SAM" id="MobiDB-lite"/>
    </source>
</evidence>
<dbReference type="AlphaFoldDB" id="A0A368HJE9"/>
<dbReference type="InterPro" id="IPR001584">
    <property type="entry name" value="Integrase_cat-core"/>
</dbReference>
<dbReference type="Proteomes" id="UP000253250">
    <property type="component" value="Unassembled WGS sequence"/>
</dbReference>
<dbReference type="OrthoDB" id="501284at2"/>
<dbReference type="InterPro" id="IPR012337">
    <property type="entry name" value="RNaseH-like_sf"/>
</dbReference>
<reference evidence="3 4" key="1">
    <citation type="submission" date="2018-02" db="EMBL/GenBank/DDBJ databases">
        <title>Insights into the biology of acidophilic members of the Acidiferrobacteraceae family derived from comparative genomic analyses.</title>
        <authorList>
            <person name="Issotta F."/>
            <person name="Thyssen C."/>
            <person name="Mena C."/>
            <person name="Moya A."/>
            <person name="Bellenberg S."/>
            <person name="Sproer C."/>
            <person name="Covarrubias P.C."/>
            <person name="Sand W."/>
            <person name="Quatrini R."/>
            <person name="Vera M."/>
        </authorList>
    </citation>
    <scope>NUCLEOTIDE SEQUENCE [LARGE SCALE GENOMIC DNA]</scope>
    <source>
        <strain evidence="4">m-1</strain>
    </source>
</reference>
<feature type="compositionally biased region" description="Pro residues" evidence="1">
    <location>
        <begin position="460"/>
        <end position="469"/>
    </location>
</feature>
<protein>
    <submittedName>
        <fullName evidence="3">Integrase</fullName>
    </submittedName>
</protein>
<dbReference type="Pfam" id="PF22483">
    <property type="entry name" value="Mu-transpos_C_2"/>
    <property type="match status" value="1"/>
</dbReference>
<feature type="region of interest" description="Disordered" evidence="1">
    <location>
        <begin position="454"/>
        <end position="474"/>
    </location>
</feature>
<dbReference type="RefSeq" id="WP_114282233.1">
    <property type="nucleotide sequence ID" value="NZ_PSYR01000001.1"/>
</dbReference>
<evidence type="ECO:0000259" key="2">
    <source>
        <dbReference type="PROSITE" id="PS50994"/>
    </source>
</evidence>